<feature type="domain" description="Tubulin/FtsZ 2-layer sandwich" evidence="5">
    <location>
        <begin position="92"/>
        <end position="184"/>
    </location>
</feature>
<dbReference type="Proteomes" id="UP000754563">
    <property type="component" value="Unassembled WGS sequence"/>
</dbReference>
<dbReference type="PANTHER" id="PTHR30314:SF3">
    <property type="entry name" value="MITOCHONDRIAL DIVISION PROTEIN FSZA"/>
    <property type="match status" value="1"/>
</dbReference>
<keyword evidence="6" id="KW-0132">Cell division</keyword>
<dbReference type="EMBL" id="JAGQLH010000162">
    <property type="protein sequence ID" value="MCA9386393.1"/>
    <property type="molecule type" value="Genomic_DNA"/>
</dbReference>
<evidence type="ECO:0000256" key="2">
    <source>
        <dbReference type="ARBA" id="ARBA00022741"/>
    </source>
</evidence>
<evidence type="ECO:0000259" key="4">
    <source>
        <dbReference type="SMART" id="SM00864"/>
    </source>
</evidence>
<feature type="non-terminal residue" evidence="6">
    <location>
        <position position="184"/>
    </location>
</feature>
<dbReference type="InterPro" id="IPR003008">
    <property type="entry name" value="Tubulin_FtsZ_GTPase"/>
</dbReference>
<dbReference type="InterPro" id="IPR037103">
    <property type="entry name" value="Tubulin/FtsZ-like_C"/>
</dbReference>
<dbReference type="CDD" id="cd02201">
    <property type="entry name" value="FtsZ_type1"/>
    <property type="match status" value="1"/>
</dbReference>
<dbReference type="GO" id="GO:0032153">
    <property type="term" value="C:cell division site"/>
    <property type="evidence" value="ECO:0007669"/>
    <property type="project" value="TreeGrafter"/>
</dbReference>
<dbReference type="Pfam" id="PF12327">
    <property type="entry name" value="FtsZ_C"/>
    <property type="match status" value="1"/>
</dbReference>
<keyword evidence="2" id="KW-0547">Nucleotide-binding</keyword>
<dbReference type="Gene3D" id="3.30.1330.20">
    <property type="entry name" value="Tubulin/FtsZ, C-terminal domain"/>
    <property type="match status" value="1"/>
</dbReference>
<sequence length="184" mass="19660">IVASIAKNLGALTVGIVTKPFMFEGKRRTDTALRGIDELKDKVDTLIIIPNQRLLEIIERNISFLEAMKRVDDVLAQAVMSISDLVNDTGMINVDFADVKSVMTNAGTALMGIGTASGEERAKEAAQMAITSPLLELSIEGAKGVLFNVIGGNDMAIYEVDEAAKLIYDAVDPSANIIFGATID</sequence>
<dbReference type="PRINTS" id="PR00423">
    <property type="entry name" value="CELLDVISFTSZ"/>
</dbReference>
<comment type="caution">
    <text evidence="6">The sequence shown here is derived from an EMBL/GenBank/DDBJ whole genome shotgun (WGS) entry which is preliminary data.</text>
</comment>
<dbReference type="Gene3D" id="3.40.50.1440">
    <property type="entry name" value="Tubulin/FtsZ, GTPase domain"/>
    <property type="match status" value="1"/>
</dbReference>
<gene>
    <name evidence="6" type="ORF">KC717_07175</name>
</gene>
<dbReference type="Pfam" id="PF00091">
    <property type="entry name" value="Tubulin"/>
    <property type="match status" value="1"/>
</dbReference>
<reference evidence="6" key="2">
    <citation type="journal article" date="2021" name="Microbiome">
        <title>Successional dynamics and alternative stable states in a saline activated sludge microbial community over 9 years.</title>
        <authorList>
            <person name="Wang Y."/>
            <person name="Ye J."/>
            <person name="Ju F."/>
            <person name="Liu L."/>
            <person name="Boyd J.A."/>
            <person name="Deng Y."/>
            <person name="Parks D.H."/>
            <person name="Jiang X."/>
            <person name="Yin X."/>
            <person name="Woodcroft B.J."/>
            <person name="Tyson G.W."/>
            <person name="Hugenholtz P."/>
            <person name="Polz M.F."/>
            <person name="Zhang T."/>
        </authorList>
    </citation>
    <scope>NUCLEOTIDE SEQUENCE</scope>
    <source>
        <strain evidence="6">HKST-UBA11</strain>
    </source>
</reference>
<dbReference type="SUPFAM" id="SSF55307">
    <property type="entry name" value="Tubulin C-terminal domain-like"/>
    <property type="match status" value="1"/>
</dbReference>
<keyword evidence="6" id="KW-0131">Cell cycle</keyword>
<protein>
    <submittedName>
        <fullName evidence="6">Cell division protein FtsZ</fullName>
    </submittedName>
</protein>
<dbReference type="GO" id="GO:0005525">
    <property type="term" value="F:GTP binding"/>
    <property type="evidence" value="ECO:0007669"/>
    <property type="project" value="UniProtKB-KW"/>
</dbReference>
<dbReference type="GO" id="GO:0003924">
    <property type="term" value="F:GTPase activity"/>
    <property type="evidence" value="ECO:0007669"/>
    <property type="project" value="InterPro"/>
</dbReference>
<dbReference type="PANTHER" id="PTHR30314">
    <property type="entry name" value="CELL DIVISION PROTEIN FTSZ-RELATED"/>
    <property type="match status" value="1"/>
</dbReference>
<reference evidence="6" key="1">
    <citation type="submission" date="2020-04" db="EMBL/GenBank/DDBJ databases">
        <authorList>
            <person name="Zhang T."/>
        </authorList>
    </citation>
    <scope>NUCLEOTIDE SEQUENCE</scope>
    <source>
        <strain evidence="6">HKST-UBA11</strain>
    </source>
</reference>
<dbReference type="SUPFAM" id="SSF52490">
    <property type="entry name" value="Tubulin nucleotide-binding domain-like"/>
    <property type="match status" value="1"/>
</dbReference>
<dbReference type="InterPro" id="IPR008280">
    <property type="entry name" value="Tub_FtsZ_C"/>
</dbReference>
<dbReference type="SMART" id="SM00864">
    <property type="entry name" value="Tubulin"/>
    <property type="match status" value="1"/>
</dbReference>
<dbReference type="AlphaFoldDB" id="A0A955L992"/>
<dbReference type="InterPro" id="IPR024757">
    <property type="entry name" value="FtsZ_C"/>
</dbReference>
<dbReference type="SMART" id="SM00865">
    <property type="entry name" value="Tubulin_C"/>
    <property type="match status" value="1"/>
</dbReference>
<evidence type="ECO:0000259" key="5">
    <source>
        <dbReference type="SMART" id="SM00865"/>
    </source>
</evidence>
<evidence type="ECO:0000256" key="3">
    <source>
        <dbReference type="ARBA" id="ARBA00023134"/>
    </source>
</evidence>
<accession>A0A955L992</accession>
<comment type="similarity">
    <text evidence="1">Belongs to the FtsZ family.</text>
</comment>
<name>A0A955L992_9BACT</name>
<evidence type="ECO:0000313" key="7">
    <source>
        <dbReference type="Proteomes" id="UP000754563"/>
    </source>
</evidence>
<proteinExistence type="inferred from homology"/>
<organism evidence="6 7">
    <name type="scientific">Candidatus Dojkabacteria bacterium</name>
    <dbReference type="NCBI Taxonomy" id="2099670"/>
    <lineage>
        <taxon>Bacteria</taxon>
        <taxon>Candidatus Dojkabacteria</taxon>
    </lineage>
</organism>
<dbReference type="GO" id="GO:0005737">
    <property type="term" value="C:cytoplasm"/>
    <property type="evidence" value="ECO:0007669"/>
    <property type="project" value="TreeGrafter"/>
</dbReference>
<evidence type="ECO:0000313" key="6">
    <source>
        <dbReference type="EMBL" id="MCA9386393.1"/>
    </source>
</evidence>
<dbReference type="GO" id="GO:0051301">
    <property type="term" value="P:cell division"/>
    <property type="evidence" value="ECO:0007669"/>
    <property type="project" value="UniProtKB-KW"/>
</dbReference>
<evidence type="ECO:0000256" key="1">
    <source>
        <dbReference type="ARBA" id="ARBA00009690"/>
    </source>
</evidence>
<feature type="domain" description="Tubulin/FtsZ GTPase" evidence="4">
    <location>
        <begin position="1"/>
        <end position="90"/>
    </location>
</feature>
<feature type="non-terminal residue" evidence="6">
    <location>
        <position position="1"/>
    </location>
</feature>
<dbReference type="InterPro" id="IPR036525">
    <property type="entry name" value="Tubulin/FtsZ_GTPase_sf"/>
</dbReference>
<dbReference type="InterPro" id="IPR018316">
    <property type="entry name" value="Tubulin/FtsZ_2-layer-sand-dom"/>
</dbReference>
<keyword evidence="3" id="KW-0342">GTP-binding</keyword>
<dbReference type="InterPro" id="IPR045061">
    <property type="entry name" value="FtsZ/CetZ"/>
</dbReference>
<dbReference type="InterPro" id="IPR000158">
    <property type="entry name" value="Cell_div_FtsZ"/>
</dbReference>